<feature type="domain" description="Ig-like" evidence="12">
    <location>
        <begin position="209"/>
        <end position="303"/>
    </location>
</feature>
<dbReference type="SMART" id="SM00409">
    <property type="entry name" value="IG"/>
    <property type="match status" value="2"/>
</dbReference>
<dbReference type="GO" id="GO:0005737">
    <property type="term" value="C:cytoplasm"/>
    <property type="evidence" value="ECO:0007669"/>
    <property type="project" value="UniProtKB-SubCell"/>
</dbReference>
<proteinExistence type="predicted"/>
<evidence type="ECO:0000256" key="11">
    <source>
        <dbReference type="ARBA" id="ARBA00046288"/>
    </source>
</evidence>
<evidence type="ECO:0000256" key="4">
    <source>
        <dbReference type="ARBA" id="ARBA00022729"/>
    </source>
</evidence>
<evidence type="ECO:0000256" key="6">
    <source>
        <dbReference type="ARBA" id="ARBA00023136"/>
    </source>
</evidence>
<dbReference type="GO" id="GO:0012505">
    <property type="term" value="C:endomembrane system"/>
    <property type="evidence" value="ECO:0007669"/>
    <property type="project" value="UniProtKB-SubCell"/>
</dbReference>
<organism evidence="13 14">
    <name type="scientific">Strongylus vulgaris</name>
    <name type="common">Blood worm</name>
    <dbReference type="NCBI Taxonomy" id="40348"/>
    <lineage>
        <taxon>Eukaryota</taxon>
        <taxon>Metazoa</taxon>
        <taxon>Ecdysozoa</taxon>
        <taxon>Nematoda</taxon>
        <taxon>Chromadorea</taxon>
        <taxon>Rhabditida</taxon>
        <taxon>Rhabditina</taxon>
        <taxon>Rhabditomorpha</taxon>
        <taxon>Strongyloidea</taxon>
        <taxon>Strongylidae</taxon>
        <taxon>Strongylus</taxon>
    </lineage>
</organism>
<accession>A0A3P7IWD9</accession>
<dbReference type="InterPro" id="IPR003599">
    <property type="entry name" value="Ig_sub"/>
</dbReference>
<dbReference type="Gene3D" id="2.60.40.10">
    <property type="entry name" value="Immunoglobulins"/>
    <property type="match status" value="1"/>
</dbReference>
<dbReference type="SUPFAM" id="SSF48726">
    <property type="entry name" value="Immunoglobulin"/>
    <property type="match status" value="2"/>
</dbReference>
<dbReference type="EMBL" id="UYYB01098866">
    <property type="protein sequence ID" value="VDM77291.1"/>
    <property type="molecule type" value="Genomic_DNA"/>
</dbReference>
<dbReference type="InterPro" id="IPR056475">
    <property type="entry name" value="GBD_Hemicentin/VWA7"/>
</dbReference>
<keyword evidence="4" id="KW-0732">Signal</keyword>
<keyword evidence="10" id="KW-0393">Immunoglobulin domain</keyword>
<evidence type="ECO:0000256" key="10">
    <source>
        <dbReference type="ARBA" id="ARBA00023319"/>
    </source>
</evidence>
<evidence type="ECO:0000313" key="14">
    <source>
        <dbReference type="Proteomes" id="UP000270094"/>
    </source>
</evidence>
<dbReference type="PANTHER" id="PTHR44888">
    <property type="entry name" value="HEPACAM FAMILY MEMBER 2-RELATED"/>
    <property type="match status" value="1"/>
</dbReference>
<protein>
    <recommendedName>
        <fullName evidence="12">Ig-like domain-containing protein</fullName>
    </recommendedName>
</protein>
<keyword evidence="6" id="KW-0472">Membrane</keyword>
<dbReference type="Pfam" id="PF13927">
    <property type="entry name" value="Ig_3"/>
    <property type="match status" value="1"/>
</dbReference>
<dbReference type="Proteomes" id="UP000270094">
    <property type="component" value="Unassembled WGS sequence"/>
</dbReference>
<keyword evidence="5" id="KW-1133">Transmembrane helix</keyword>
<evidence type="ECO:0000259" key="12">
    <source>
        <dbReference type="PROSITE" id="PS50835"/>
    </source>
</evidence>
<keyword evidence="9" id="KW-0131">Cell cycle</keyword>
<comment type="subcellular location">
    <subcellularLocation>
        <location evidence="1">Cytoplasm</location>
    </subcellularLocation>
    <subcellularLocation>
        <location evidence="11">Endomembrane system</location>
        <topology evidence="11">Single-pass type I membrane protein</topology>
    </subcellularLocation>
</comment>
<evidence type="ECO:0000313" key="13">
    <source>
        <dbReference type="EMBL" id="VDM77291.1"/>
    </source>
</evidence>
<dbReference type="InterPro" id="IPR052280">
    <property type="entry name" value="HEPACAM_domain"/>
</dbReference>
<dbReference type="InterPro" id="IPR003598">
    <property type="entry name" value="Ig_sub2"/>
</dbReference>
<dbReference type="PROSITE" id="PS50835">
    <property type="entry name" value="IG_LIKE"/>
    <property type="match status" value="1"/>
</dbReference>
<keyword evidence="3" id="KW-0812">Transmembrane</keyword>
<dbReference type="InterPro" id="IPR007110">
    <property type="entry name" value="Ig-like_dom"/>
</dbReference>
<name>A0A3P7IWD9_STRVU</name>
<dbReference type="PANTHER" id="PTHR44888:SF3">
    <property type="entry name" value="HEMICENTIN 2"/>
    <property type="match status" value="1"/>
</dbReference>
<evidence type="ECO:0000256" key="2">
    <source>
        <dbReference type="ARBA" id="ARBA00022490"/>
    </source>
</evidence>
<dbReference type="AlphaFoldDB" id="A0A3P7IWD9"/>
<dbReference type="SMART" id="SM00408">
    <property type="entry name" value="IGc2"/>
    <property type="match status" value="1"/>
</dbReference>
<evidence type="ECO:0000256" key="7">
    <source>
        <dbReference type="ARBA" id="ARBA00023157"/>
    </source>
</evidence>
<gene>
    <name evidence="13" type="ORF">SVUK_LOCUS12289</name>
</gene>
<evidence type="ECO:0000256" key="1">
    <source>
        <dbReference type="ARBA" id="ARBA00004496"/>
    </source>
</evidence>
<reference evidence="13 14" key="1">
    <citation type="submission" date="2018-11" db="EMBL/GenBank/DDBJ databases">
        <authorList>
            <consortium name="Pathogen Informatics"/>
        </authorList>
    </citation>
    <scope>NUCLEOTIDE SEQUENCE [LARGE SCALE GENOMIC DNA]</scope>
</reference>
<dbReference type="InterPro" id="IPR013783">
    <property type="entry name" value="Ig-like_fold"/>
</dbReference>
<evidence type="ECO:0000256" key="8">
    <source>
        <dbReference type="ARBA" id="ARBA00023180"/>
    </source>
</evidence>
<dbReference type="CDD" id="cd00096">
    <property type="entry name" value="Ig"/>
    <property type="match status" value="1"/>
</dbReference>
<sequence length="312" mass="34831">MVNLQVHVLYEVRERGGTVVRNVPVDEHMTELTLSLSGDKDDEEVLDITLKDPSGRPVDKNVYSKEGGTIDLKNVKLIRLKDPQAGVWQVITNSRLKHTIRIFGHGTIDFKYGFATRPLERIELARPRPVSNQNTYLLVNMTGLVPPGTTTEISLLDYYGNTLMTDTAIWTLPEVTLRDRGEYFCVVISENGNHTVKTFLDTREIFNLPQLVVIVLESPPLITGLTNTSTPLGHPAFLHCQTQSSSKVEIRWLRYGVTVLNGVNTMVYPNGTLRIHQTSRADAGAYECQARNTGGMTSQSTLLKVCDIISHI</sequence>
<keyword evidence="8" id="KW-0325">Glycoprotein</keyword>
<evidence type="ECO:0000256" key="5">
    <source>
        <dbReference type="ARBA" id="ARBA00022989"/>
    </source>
</evidence>
<keyword evidence="14" id="KW-1185">Reference proteome</keyword>
<dbReference type="OrthoDB" id="5985519at2759"/>
<evidence type="ECO:0000256" key="3">
    <source>
        <dbReference type="ARBA" id="ARBA00022692"/>
    </source>
</evidence>
<evidence type="ECO:0000256" key="9">
    <source>
        <dbReference type="ARBA" id="ARBA00023306"/>
    </source>
</evidence>
<keyword evidence="7" id="KW-1015">Disulfide bond</keyword>
<dbReference type="InterPro" id="IPR036179">
    <property type="entry name" value="Ig-like_dom_sf"/>
</dbReference>
<keyword evidence="2" id="KW-0963">Cytoplasm</keyword>
<dbReference type="Pfam" id="PF23560">
    <property type="entry name" value="GBD_Hemicentin"/>
    <property type="match status" value="1"/>
</dbReference>